<dbReference type="InterPro" id="IPR013798">
    <property type="entry name" value="Indole-3-glycerol_P_synth_dom"/>
</dbReference>
<sequence length="260" mass="30162">MTLDEIIDNTKQNLKIKKQKIPAKWLEETYKSSYKPRDIISSLKSTKDNPYRIIAEVKKASPENGIIREDFEPLKIAREYQDSGANAISVITEPKWFKGDLEYITQIRRYIKTPILRKDFIVDKYQILEALIFGADFVLLIAKALTKEELKILFDYSRSLGLEVLLEIHDEDDLQKAIYVNANIIGINHRNLKTFEMDMSLCEKLIPSIPKDKIIVAESGIYEKSQLQYLNELGVDAFLIGEYFMRQNNINLAFSKLRGY</sequence>
<dbReference type="CDD" id="cd00331">
    <property type="entry name" value="IGPS"/>
    <property type="match status" value="1"/>
</dbReference>
<dbReference type="HAMAP" id="MF_00134_B">
    <property type="entry name" value="IGPS_B"/>
    <property type="match status" value="1"/>
</dbReference>
<dbReference type="PANTHER" id="PTHR22854">
    <property type="entry name" value="TRYPTOPHAN BIOSYNTHESIS PROTEIN"/>
    <property type="match status" value="1"/>
</dbReference>
<evidence type="ECO:0000256" key="8">
    <source>
        <dbReference type="HAMAP-Rule" id="MF_00134"/>
    </source>
</evidence>
<protein>
    <recommendedName>
        <fullName evidence="8">Indole-3-glycerol phosphate synthase</fullName>
        <shortName evidence="8">IGPS</shortName>
        <ecNumber evidence="8">4.1.1.48</ecNumber>
    </recommendedName>
</protein>
<evidence type="ECO:0000259" key="9">
    <source>
        <dbReference type="Pfam" id="PF00218"/>
    </source>
</evidence>
<evidence type="ECO:0000256" key="1">
    <source>
        <dbReference type="ARBA" id="ARBA00001633"/>
    </source>
</evidence>
<proteinExistence type="inferred from homology"/>
<dbReference type="EC" id="4.1.1.48" evidence="8"/>
<dbReference type="PANTHER" id="PTHR22854:SF2">
    <property type="entry name" value="INDOLE-3-GLYCEROL-PHOSPHATE SYNTHASE"/>
    <property type="match status" value="1"/>
</dbReference>
<gene>
    <name evidence="8 10" type="primary">trpC</name>
    <name evidence="10" type="ORF">CPIN18021_1212</name>
</gene>
<evidence type="ECO:0000313" key="11">
    <source>
        <dbReference type="Proteomes" id="UP000190868"/>
    </source>
</evidence>
<dbReference type="Pfam" id="PF00218">
    <property type="entry name" value="IGPS"/>
    <property type="match status" value="1"/>
</dbReference>
<dbReference type="NCBIfam" id="NF001378">
    <property type="entry name" value="PRK00278.2-5"/>
    <property type="match status" value="1"/>
</dbReference>
<dbReference type="Proteomes" id="UP000190868">
    <property type="component" value="Chromosome"/>
</dbReference>
<reference evidence="11" key="1">
    <citation type="submission" date="2016-09" db="EMBL/GenBank/DDBJ databases">
        <title>Comparative genomics of the Campylobacter concisus group.</title>
        <authorList>
            <person name="Miller W.G."/>
            <person name="Yee E."/>
            <person name="Chapman M.H."/>
            <person name="Huynh S."/>
            <person name="Bono J.L."/>
            <person name="On S.L.W."/>
            <person name="StLeger J."/>
            <person name="Foster G."/>
            <person name="Parker C.T."/>
        </authorList>
    </citation>
    <scope>NUCLEOTIDE SEQUENCE [LARGE SCALE GENOMIC DNA]</scope>
    <source>
        <strain evidence="11">RM18021</strain>
    </source>
</reference>
<dbReference type="UniPathway" id="UPA00035">
    <property type="reaction ID" value="UER00043"/>
</dbReference>
<evidence type="ECO:0000256" key="3">
    <source>
        <dbReference type="ARBA" id="ARBA00022605"/>
    </source>
</evidence>
<dbReference type="RefSeq" id="WP_078424641.1">
    <property type="nucleotide sequence ID" value="NZ_CP017258.1"/>
</dbReference>
<keyword evidence="4 8" id="KW-0210">Decarboxylase</keyword>
<dbReference type="InterPro" id="IPR045186">
    <property type="entry name" value="Indole-3-glycerol_P_synth"/>
</dbReference>
<comment type="pathway">
    <text evidence="2 8">Amino-acid biosynthesis; L-tryptophan biosynthesis; L-tryptophan from chorismate: step 4/5.</text>
</comment>
<organism evidence="10 11">
    <name type="scientific">Campylobacter pinnipediorum subsp. caledonicus</name>
    <dbReference type="NCBI Taxonomy" id="1874362"/>
    <lineage>
        <taxon>Bacteria</taxon>
        <taxon>Pseudomonadati</taxon>
        <taxon>Campylobacterota</taxon>
        <taxon>Epsilonproteobacteria</taxon>
        <taxon>Campylobacterales</taxon>
        <taxon>Campylobacteraceae</taxon>
        <taxon>Campylobacter</taxon>
    </lineage>
</organism>
<keyword evidence="7 8" id="KW-0456">Lyase</keyword>
<dbReference type="NCBIfam" id="NF001377">
    <property type="entry name" value="PRK00278.2-4"/>
    <property type="match status" value="1"/>
</dbReference>
<dbReference type="AlphaFoldDB" id="A0A1S6U8I4"/>
<dbReference type="InterPro" id="IPR011060">
    <property type="entry name" value="RibuloseP-bd_barrel"/>
</dbReference>
<accession>A0A1S6U8I4</accession>
<evidence type="ECO:0000313" key="10">
    <source>
        <dbReference type="EMBL" id="AQW88009.1"/>
    </source>
</evidence>
<dbReference type="GO" id="GO:0004425">
    <property type="term" value="F:indole-3-glycerol-phosphate synthase activity"/>
    <property type="evidence" value="ECO:0007669"/>
    <property type="project" value="UniProtKB-UniRule"/>
</dbReference>
<dbReference type="GO" id="GO:0004640">
    <property type="term" value="F:phosphoribosylanthranilate isomerase activity"/>
    <property type="evidence" value="ECO:0007669"/>
    <property type="project" value="TreeGrafter"/>
</dbReference>
<dbReference type="EMBL" id="CP017258">
    <property type="protein sequence ID" value="AQW88009.1"/>
    <property type="molecule type" value="Genomic_DNA"/>
</dbReference>
<feature type="domain" description="Indole-3-glycerol phosphate synthase" evidence="9">
    <location>
        <begin position="3"/>
        <end position="255"/>
    </location>
</feature>
<dbReference type="GO" id="GO:0000162">
    <property type="term" value="P:L-tryptophan biosynthetic process"/>
    <property type="evidence" value="ECO:0007669"/>
    <property type="project" value="UniProtKB-UniRule"/>
</dbReference>
<comment type="similarity">
    <text evidence="8">Belongs to the TrpC family.</text>
</comment>
<comment type="catalytic activity">
    <reaction evidence="1 8">
        <text>1-(2-carboxyphenylamino)-1-deoxy-D-ribulose 5-phosphate + H(+) = (1S,2R)-1-C-(indol-3-yl)glycerol 3-phosphate + CO2 + H2O</text>
        <dbReference type="Rhea" id="RHEA:23476"/>
        <dbReference type="ChEBI" id="CHEBI:15377"/>
        <dbReference type="ChEBI" id="CHEBI:15378"/>
        <dbReference type="ChEBI" id="CHEBI:16526"/>
        <dbReference type="ChEBI" id="CHEBI:58613"/>
        <dbReference type="ChEBI" id="CHEBI:58866"/>
        <dbReference type="EC" id="4.1.1.48"/>
    </reaction>
</comment>
<evidence type="ECO:0000256" key="2">
    <source>
        <dbReference type="ARBA" id="ARBA00004696"/>
    </source>
</evidence>
<evidence type="ECO:0000256" key="5">
    <source>
        <dbReference type="ARBA" id="ARBA00022822"/>
    </source>
</evidence>
<keyword evidence="11" id="KW-1185">Reference proteome</keyword>
<dbReference type="HAMAP" id="MF_00134_A">
    <property type="entry name" value="IGPS_A"/>
    <property type="match status" value="1"/>
</dbReference>
<keyword evidence="5 8" id="KW-0822">Tryptophan biosynthesis</keyword>
<dbReference type="FunFam" id="3.20.20.70:FF:000024">
    <property type="entry name" value="Indole-3-glycerol phosphate synthase"/>
    <property type="match status" value="1"/>
</dbReference>
<dbReference type="SUPFAM" id="SSF51366">
    <property type="entry name" value="Ribulose-phoshate binding barrel"/>
    <property type="match status" value="1"/>
</dbReference>
<dbReference type="InterPro" id="IPR013785">
    <property type="entry name" value="Aldolase_TIM"/>
</dbReference>
<evidence type="ECO:0000256" key="4">
    <source>
        <dbReference type="ARBA" id="ARBA00022793"/>
    </source>
</evidence>
<name>A0A1S6U8I4_9BACT</name>
<dbReference type="Gene3D" id="3.20.20.70">
    <property type="entry name" value="Aldolase class I"/>
    <property type="match status" value="1"/>
</dbReference>
<evidence type="ECO:0000256" key="6">
    <source>
        <dbReference type="ARBA" id="ARBA00023141"/>
    </source>
</evidence>
<keyword evidence="6 8" id="KW-0057">Aromatic amino acid biosynthesis</keyword>
<evidence type="ECO:0000256" key="7">
    <source>
        <dbReference type="ARBA" id="ARBA00023239"/>
    </source>
</evidence>
<keyword evidence="3 8" id="KW-0028">Amino-acid biosynthesis</keyword>